<organism evidence="2 3">
    <name type="scientific">Methanocella arvoryzae (strain DSM 22066 / NBRC 105507 / MRE50)</name>
    <dbReference type="NCBI Taxonomy" id="351160"/>
    <lineage>
        <taxon>Archaea</taxon>
        <taxon>Methanobacteriati</taxon>
        <taxon>Methanobacteriota</taxon>
        <taxon>Stenosarchaea group</taxon>
        <taxon>Methanomicrobia</taxon>
        <taxon>Methanocellales</taxon>
        <taxon>Methanocellaceae</taxon>
        <taxon>Methanocella</taxon>
    </lineage>
</organism>
<gene>
    <name evidence="2" type="ORF">LRC175</name>
</gene>
<accession>Q0W8W3</accession>
<dbReference type="STRING" id="351160.LRC175"/>
<reference evidence="2 3" key="1">
    <citation type="journal article" date="2006" name="Science">
        <title>Genome of rice cluster I archaea -- the key methane producers in the rice rhizosphere.</title>
        <authorList>
            <person name="Erkel C."/>
            <person name="Kube M."/>
            <person name="Reinhardt R."/>
            <person name="Liesack W."/>
        </authorList>
    </citation>
    <scope>NUCLEOTIDE SEQUENCE [LARGE SCALE GENOMIC DNA]</scope>
    <source>
        <strain evidence="3">DSM 22066 / NBRC 105507 / MRE50</strain>
    </source>
</reference>
<sequence length="214" mass="23657">MLGRTTSILIAVFVFLALTAPAATADQNIPLPQTEEFLYKDKQRPVIIHLLVINTTDKPLSNVFPPENSQNLKWVRLFYSYENTGDSQVKAFIKVIFVDSNGNQYQNDNDEYTGESVLPHTITDPMFIEVPVPKNAEITQFIIRQGFYETVYQIPRVTATPTPSLQITPTAAGTPTTDAGNRGFDGCLPFIPFAMAGGLAAAGMVINRGGFRRR</sequence>
<dbReference type="Proteomes" id="UP000000663">
    <property type="component" value="Chromosome"/>
</dbReference>
<keyword evidence="1" id="KW-0472">Membrane</keyword>
<dbReference type="eggNOG" id="arCOG11118">
    <property type="taxonomic scope" value="Archaea"/>
</dbReference>
<proteinExistence type="predicted"/>
<dbReference type="OrthoDB" id="378544at2157"/>
<dbReference type="GeneID" id="5143090"/>
<protein>
    <submittedName>
        <fullName evidence="2">Uncharacterized protein</fullName>
    </submittedName>
</protein>
<evidence type="ECO:0000313" key="3">
    <source>
        <dbReference type="Proteomes" id="UP000000663"/>
    </source>
</evidence>
<keyword evidence="1" id="KW-0812">Transmembrane</keyword>
<evidence type="ECO:0000256" key="1">
    <source>
        <dbReference type="SAM" id="Phobius"/>
    </source>
</evidence>
<dbReference type="EMBL" id="AM114193">
    <property type="protein sequence ID" value="CAJ35180.1"/>
    <property type="molecule type" value="Genomic_DNA"/>
</dbReference>
<feature type="transmembrane region" description="Helical" evidence="1">
    <location>
        <begin position="188"/>
        <end position="206"/>
    </location>
</feature>
<keyword evidence="1" id="KW-1133">Transmembrane helix</keyword>
<keyword evidence="3" id="KW-1185">Reference proteome</keyword>
<evidence type="ECO:0000313" key="2">
    <source>
        <dbReference type="EMBL" id="CAJ35180.1"/>
    </source>
</evidence>
<dbReference type="KEGG" id="rci:LRC175"/>
<name>Q0W8W3_METAR</name>
<dbReference type="AlphaFoldDB" id="Q0W8W3"/>
<dbReference type="RefSeq" id="WP_012037308.1">
    <property type="nucleotide sequence ID" value="NC_009464.1"/>
</dbReference>